<dbReference type="Proteomes" id="UP000252519">
    <property type="component" value="Unassembled WGS sequence"/>
</dbReference>
<accession>A0A368H0K4</accession>
<proteinExistence type="predicted"/>
<organism evidence="2 3">
    <name type="scientific">Ancylostoma caninum</name>
    <name type="common">Dog hookworm</name>
    <dbReference type="NCBI Taxonomy" id="29170"/>
    <lineage>
        <taxon>Eukaryota</taxon>
        <taxon>Metazoa</taxon>
        <taxon>Ecdysozoa</taxon>
        <taxon>Nematoda</taxon>
        <taxon>Chromadorea</taxon>
        <taxon>Rhabditida</taxon>
        <taxon>Rhabditina</taxon>
        <taxon>Rhabditomorpha</taxon>
        <taxon>Strongyloidea</taxon>
        <taxon>Ancylostomatidae</taxon>
        <taxon>Ancylostomatinae</taxon>
        <taxon>Ancylostoma</taxon>
    </lineage>
</organism>
<protein>
    <submittedName>
        <fullName evidence="2">Uncharacterized protein</fullName>
    </submittedName>
</protein>
<feature type="region of interest" description="Disordered" evidence="1">
    <location>
        <begin position="80"/>
        <end position="99"/>
    </location>
</feature>
<gene>
    <name evidence="2" type="ORF">ANCCAN_03758</name>
</gene>
<dbReference type="AlphaFoldDB" id="A0A368H0K4"/>
<sequence>MLTKLISDSNGAPIRFVVLRMKTQEHADDSSVSCQMMSDCVKWCQIVLADVRSCQMAMRRRAVVSRPHHEVQAIETGFSDGEKQHTTNHQQPPPHPFSTTTTHEFTVETNFYSHTWTLLCLYYFYVKEYNLWKGSEPLYHRMMARMHHWKDR</sequence>
<comment type="caution">
    <text evidence="2">The sequence shown here is derived from an EMBL/GenBank/DDBJ whole genome shotgun (WGS) entry which is preliminary data.</text>
</comment>
<dbReference type="EMBL" id="JOJR01000026">
    <property type="protein sequence ID" value="RCN50153.1"/>
    <property type="molecule type" value="Genomic_DNA"/>
</dbReference>
<evidence type="ECO:0000313" key="3">
    <source>
        <dbReference type="Proteomes" id="UP000252519"/>
    </source>
</evidence>
<evidence type="ECO:0000313" key="2">
    <source>
        <dbReference type="EMBL" id="RCN50153.1"/>
    </source>
</evidence>
<reference evidence="2 3" key="1">
    <citation type="submission" date="2014-10" db="EMBL/GenBank/DDBJ databases">
        <title>Draft genome of the hookworm Ancylostoma caninum.</title>
        <authorList>
            <person name="Mitreva M."/>
        </authorList>
    </citation>
    <scope>NUCLEOTIDE SEQUENCE [LARGE SCALE GENOMIC DNA]</scope>
    <source>
        <strain evidence="2 3">Baltimore</strain>
    </source>
</reference>
<keyword evidence="3" id="KW-1185">Reference proteome</keyword>
<name>A0A368H0K4_ANCCA</name>
<evidence type="ECO:0000256" key="1">
    <source>
        <dbReference type="SAM" id="MobiDB-lite"/>
    </source>
</evidence>